<evidence type="ECO:0000256" key="1">
    <source>
        <dbReference type="ARBA" id="ARBA00001561"/>
    </source>
</evidence>
<dbReference type="Pfam" id="PF01510">
    <property type="entry name" value="Amidase_2"/>
    <property type="match status" value="1"/>
</dbReference>
<dbReference type="GO" id="GO:0009254">
    <property type="term" value="P:peptidoglycan turnover"/>
    <property type="evidence" value="ECO:0007669"/>
    <property type="project" value="TreeGrafter"/>
</dbReference>
<keyword evidence="3" id="KW-0378">Hydrolase</keyword>
<feature type="domain" description="N-acetylmuramoyl-L-alanine amidase" evidence="5">
    <location>
        <begin position="33"/>
        <end position="156"/>
    </location>
</feature>
<dbReference type="GO" id="GO:0009253">
    <property type="term" value="P:peptidoglycan catabolic process"/>
    <property type="evidence" value="ECO:0007669"/>
    <property type="project" value="InterPro"/>
</dbReference>
<evidence type="ECO:0000256" key="3">
    <source>
        <dbReference type="ARBA" id="ARBA00022801"/>
    </source>
</evidence>
<evidence type="ECO:0000256" key="4">
    <source>
        <dbReference type="ARBA" id="ARBA00023316"/>
    </source>
</evidence>
<protein>
    <recommendedName>
        <fullName evidence="2">N-acetylmuramoyl-L-alanine amidase</fullName>
        <ecNumber evidence="2">3.5.1.28</ecNumber>
    </recommendedName>
</protein>
<dbReference type="EMBL" id="JASNVP010000009">
    <property type="protein sequence ID" value="MDK4326798.1"/>
    <property type="molecule type" value="Genomic_DNA"/>
</dbReference>
<evidence type="ECO:0000259" key="5">
    <source>
        <dbReference type="Pfam" id="PF01510"/>
    </source>
</evidence>
<proteinExistence type="predicted"/>
<dbReference type="InterPro" id="IPR051206">
    <property type="entry name" value="NAMLAA_amidase_2"/>
</dbReference>
<dbReference type="SUPFAM" id="SSF55846">
    <property type="entry name" value="N-acetylmuramoyl-L-alanine amidase-like"/>
    <property type="match status" value="1"/>
</dbReference>
<dbReference type="CDD" id="cd06583">
    <property type="entry name" value="PGRP"/>
    <property type="match status" value="1"/>
</dbReference>
<reference evidence="6" key="1">
    <citation type="submission" date="2023-05" db="EMBL/GenBank/DDBJ databases">
        <title>Metabolic capabilities are highly conserved among human nasal-associated Corynebacterium species in pangenomic analyses.</title>
        <authorList>
            <person name="Tran T.H."/>
            <person name="Roberts A.Q."/>
            <person name="Escapa I.F."/>
            <person name="Gao W."/>
            <person name="Conlan S."/>
            <person name="Kong H."/>
            <person name="Segre J.A."/>
            <person name="Kelly M.S."/>
            <person name="Lemon K.P."/>
        </authorList>
    </citation>
    <scope>NUCLEOTIDE SEQUENCE</scope>
    <source>
        <strain evidence="6">KPL2654</strain>
    </source>
</reference>
<dbReference type="PANTHER" id="PTHR30417:SF1">
    <property type="entry name" value="N-ACETYLMURAMOYL-L-ALANINE AMIDASE AMID"/>
    <property type="match status" value="1"/>
</dbReference>
<name>A0AAP4FAK4_9CORY</name>
<dbReference type="RefSeq" id="WP_284589973.1">
    <property type="nucleotide sequence ID" value="NZ_JASNVP010000009.1"/>
</dbReference>
<accession>A0AAP4FAK4</accession>
<comment type="catalytic activity">
    <reaction evidence="1">
        <text>Hydrolyzes the link between N-acetylmuramoyl residues and L-amino acid residues in certain cell-wall glycopeptides.</text>
        <dbReference type="EC" id="3.5.1.28"/>
    </reaction>
</comment>
<organism evidence="6 7">
    <name type="scientific">Corynebacterium propinquum</name>
    <dbReference type="NCBI Taxonomy" id="43769"/>
    <lineage>
        <taxon>Bacteria</taxon>
        <taxon>Bacillati</taxon>
        <taxon>Actinomycetota</taxon>
        <taxon>Actinomycetes</taxon>
        <taxon>Mycobacteriales</taxon>
        <taxon>Corynebacteriaceae</taxon>
        <taxon>Corynebacterium</taxon>
    </lineage>
</organism>
<evidence type="ECO:0000313" key="7">
    <source>
        <dbReference type="Proteomes" id="UP001226160"/>
    </source>
</evidence>
<dbReference type="GO" id="GO:0008745">
    <property type="term" value="F:N-acetylmuramoyl-L-alanine amidase activity"/>
    <property type="evidence" value="ECO:0007669"/>
    <property type="project" value="UniProtKB-EC"/>
</dbReference>
<dbReference type="EC" id="3.5.1.28" evidence="2"/>
<comment type="caution">
    <text evidence="6">The sequence shown here is derived from an EMBL/GenBank/DDBJ whole genome shotgun (WGS) entry which is preliminary data.</text>
</comment>
<dbReference type="GO" id="GO:0071555">
    <property type="term" value="P:cell wall organization"/>
    <property type="evidence" value="ECO:0007669"/>
    <property type="project" value="UniProtKB-KW"/>
</dbReference>
<evidence type="ECO:0000256" key="2">
    <source>
        <dbReference type="ARBA" id="ARBA00011901"/>
    </source>
</evidence>
<dbReference type="Proteomes" id="UP001226160">
    <property type="component" value="Unassembled WGS sequence"/>
</dbReference>
<gene>
    <name evidence="6" type="ORF">QPX54_09825</name>
</gene>
<evidence type="ECO:0000313" key="6">
    <source>
        <dbReference type="EMBL" id="MDK4326798.1"/>
    </source>
</evidence>
<dbReference type="AlphaFoldDB" id="A0AAP4FAK4"/>
<dbReference type="PANTHER" id="PTHR30417">
    <property type="entry name" value="N-ACETYLMURAMOYL-L-ALANINE AMIDASE AMID"/>
    <property type="match status" value="1"/>
</dbReference>
<dbReference type="InterPro" id="IPR002502">
    <property type="entry name" value="Amidase_domain"/>
</dbReference>
<keyword evidence="4" id="KW-0961">Cell wall biogenesis/degradation</keyword>
<dbReference type="InterPro" id="IPR036505">
    <property type="entry name" value="Amidase/PGRP_sf"/>
</dbReference>
<dbReference type="Gene3D" id="3.40.80.10">
    <property type="entry name" value="Peptidoglycan recognition protein-like"/>
    <property type="match status" value="1"/>
</dbReference>
<sequence>MPLDFYKVQPHRVAILPKAIGKSYPHYSHGRGGRKIRYITRHHTAGIFWTPESVNDVWVRREASAHYLVNPKGVISQHVWDANTAWSNRNLRSNQETISIEHSNDAGQPVWTISEATLIGGARLAAALCKFYGLGRPVFGVNIRDHREFTQTSCPHHLAFGGRYHQRWMDEAQRFYDLLVAGAVHPDGTLKNDPAKMKGLFVSLPIQRQEELAAKIDRIHFELTNLFQSRFVDENGPSEYRDTLVGYMLNTDNVTYDMHENMLPALWNVVTDMQKKIDSLVADQKAIRK</sequence>